<keyword evidence="1" id="KW-0175">Coiled coil</keyword>
<reference evidence="4" key="1">
    <citation type="journal article" date="2019" name="Int. J. Syst. Evol. Microbiol.">
        <title>The Global Catalogue of Microorganisms (GCM) 10K type strain sequencing project: providing services to taxonomists for standard genome sequencing and annotation.</title>
        <authorList>
            <consortium name="The Broad Institute Genomics Platform"/>
            <consortium name="The Broad Institute Genome Sequencing Center for Infectious Disease"/>
            <person name="Wu L."/>
            <person name="Ma J."/>
        </authorList>
    </citation>
    <scope>NUCLEOTIDE SEQUENCE [LARGE SCALE GENOMIC DNA]</scope>
    <source>
        <strain evidence="4">NBRC 108755</strain>
    </source>
</reference>
<evidence type="ECO:0000259" key="2">
    <source>
        <dbReference type="PROSITE" id="PS50043"/>
    </source>
</evidence>
<dbReference type="InterPro" id="IPR027417">
    <property type="entry name" value="P-loop_NTPase"/>
</dbReference>
<dbReference type="Pfam" id="PF00196">
    <property type="entry name" value="GerE"/>
    <property type="match status" value="1"/>
</dbReference>
<dbReference type="SUPFAM" id="SSF48452">
    <property type="entry name" value="TPR-like"/>
    <property type="match status" value="1"/>
</dbReference>
<evidence type="ECO:0000313" key="3">
    <source>
        <dbReference type="EMBL" id="GMA91076.1"/>
    </source>
</evidence>
<dbReference type="RefSeq" id="WP_284299217.1">
    <property type="nucleotide sequence ID" value="NZ_BSVA01000001.1"/>
</dbReference>
<dbReference type="CDD" id="cd06170">
    <property type="entry name" value="LuxR_C_like"/>
    <property type="match status" value="1"/>
</dbReference>
<dbReference type="EMBL" id="BSVA01000001">
    <property type="protein sequence ID" value="GMA91076.1"/>
    <property type="molecule type" value="Genomic_DNA"/>
</dbReference>
<dbReference type="PROSITE" id="PS50043">
    <property type="entry name" value="HTH_LUXR_2"/>
    <property type="match status" value="1"/>
</dbReference>
<dbReference type="Gene3D" id="1.10.10.10">
    <property type="entry name" value="Winged helix-like DNA-binding domain superfamily/Winged helix DNA-binding domain"/>
    <property type="match status" value="1"/>
</dbReference>
<dbReference type="InterPro" id="IPR000792">
    <property type="entry name" value="Tscrpt_reg_LuxR_C"/>
</dbReference>
<accession>A0ABQ6JRZ0</accession>
<dbReference type="SUPFAM" id="SSF46894">
    <property type="entry name" value="C-terminal effector domain of the bipartite response regulators"/>
    <property type="match status" value="1"/>
</dbReference>
<dbReference type="SMART" id="SM00421">
    <property type="entry name" value="HTH_LUXR"/>
    <property type="match status" value="1"/>
</dbReference>
<protein>
    <recommendedName>
        <fullName evidence="2">HTH luxR-type domain-containing protein</fullName>
    </recommendedName>
</protein>
<evidence type="ECO:0000256" key="1">
    <source>
        <dbReference type="SAM" id="Coils"/>
    </source>
</evidence>
<dbReference type="InterPro" id="IPR036388">
    <property type="entry name" value="WH-like_DNA-bd_sf"/>
</dbReference>
<organism evidence="3 4">
    <name type="scientific">Homoserinibacter gongjuensis</name>
    <dbReference type="NCBI Taxonomy" id="1162968"/>
    <lineage>
        <taxon>Bacteria</taxon>
        <taxon>Bacillati</taxon>
        <taxon>Actinomycetota</taxon>
        <taxon>Actinomycetes</taxon>
        <taxon>Micrococcales</taxon>
        <taxon>Microbacteriaceae</taxon>
        <taxon>Homoserinibacter</taxon>
    </lineage>
</organism>
<keyword evidence="4" id="KW-1185">Reference proteome</keyword>
<dbReference type="Proteomes" id="UP001157069">
    <property type="component" value="Unassembled WGS sequence"/>
</dbReference>
<dbReference type="InterPro" id="IPR011990">
    <property type="entry name" value="TPR-like_helical_dom_sf"/>
</dbReference>
<dbReference type="SUPFAM" id="SSF52540">
    <property type="entry name" value="P-loop containing nucleoside triphosphate hydrolases"/>
    <property type="match status" value="1"/>
</dbReference>
<sequence>MRRIIREGDLGEIARLSDEFWYHLPDRYGPELLERVARTPAAELERRPRVLYASRLAAEFSEDSRDPTLRRVIDFHRSVGARYASRFEIFTDPGDVLIAGTTASIGARLEGDLDEAERIAARVQARLDELEVTEATSWHATIAGGRPGWLPHQRSLTLMLAGDYDGAIRHATAAFVQSGPAPHHNWSASGAAAHLALLAAIRGHRTLAEEWLDRLFEKGPVHPRVEHLTTLGAKLARAHLAMDRLDADAAAGELEAAGSATEPVELWPFVAHAEARYGKLFGDPHAALVRLDAARFAHGIDDRHWARGGYVLARARADLLAELGDVARVTAIVQQHPEIATLLVALARAHLLAGRWSAAAEVAERGLRGASVRDAVDLRVIMAAALLHLHDPDAAREHFAIALATRAGDDHRAPFASVDVADATELFRQAGLTGPFVGDPPARAVRRVTHDAAAEAPYVTDAVARPRLLRVLDEGGRLVVLRAGAGSGKTAVASEWVAERRRHGRQTVWLQVDAVTAPRVGFWRRAVAVLEEHGRLRADGDLARFVAGDVPVEAVPGLVVELLYQYNGAVRVVVDDIHLLAPEAVRDIIWVLERAPQLILVATSRGGTLVDDPHVLARFGGSVIDAGELALTPRELRELAGREGLTLDGRELEVLSMLTRGNPLTARLAVAAVARAESTRPIDAERLADTLAVAVSSEVLAEFPHADERVAAVRLAVVPAVDLELAAELAELTDVAAARHLLRSFRDRGLGELDESDGNTRFGFHVLVRHVLRRESERRLGAAERELLLRRAATHAEERGDPVTAMGLLVEAHAYDVVWAVFVRNFSELATNRVDDMIAVLGRIPAADLTEHGTLGIALAIMLSERESTPSGRVRRLVATGLRALHRLPPPRDETERHERLLAEFGALRAARQYERAAGVGEAIAAQQRAMGGADEQVREMFAVGMMQVVVTDVLAGAFPAAVSHAAELAHDDHPGRSTHRRSVLAEAHAIEGDVDRATPLARSLSEEATAEWASSLYAKGWHVARALLAIEAGDPRAALSALEPVERTEFTEHWAYGLWVSGLAHLLAGTPQQGLDAFELSFRSQRGRGMSRYAADLLTAVRADLALAAGDVARADAVLSGRGASAPLALARARAALARDNSGHALRALEEVDWSTATRRHLGESLLLAAVVHLREDNRSSAEFALARAVGILGRSHLTSPFALVPRRALEQLGAELPVALAGLADPFAALGGRVALSPRERAVLAQLVTAGSVVGIAEALFVSQNTVKTQLRSIYRKLGVSSRDEAVREARRQGLLGER</sequence>
<proteinExistence type="predicted"/>
<evidence type="ECO:0000313" key="4">
    <source>
        <dbReference type="Proteomes" id="UP001157069"/>
    </source>
</evidence>
<feature type="domain" description="HTH luxR-type" evidence="2">
    <location>
        <begin position="1231"/>
        <end position="1296"/>
    </location>
</feature>
<name>A0ABQ6JRZ0_9MICO</name>
<comment type="caution">
    <text evidence="3">The sequence shown here is derived from an EMBL/GenBank/DDBJ whole genome shotgun (WGS) entry which is preliminary data.</text>
</comment>
<feature type="coiled-coil region" evidence="1">
    <location>
        <begin position="106"/>
        <end position="133"/>
    </location>
</feature>
<gene>
    <name evidence="3" type="ORF">GCM10025869_16050</name>
</gene>
<dbReference type="Gene3D" id="1.25.40.10">
    <property type="entry name" value="Tetratricopeptide repeat domain"/>
    <property type="match status" value="1"/>
</dbReference>
<dbReference type="InterPro" id="IPR016032">
    <property type="entry name" value="Sig_transdc_resp-reg_C-effctor"/>
</dbReference>